<proteinExistence type="predicted"/>
<feature type="compositionally biased region" description="Polar residues" evidence="1">
    <location>
        <begin position="16"/>
        <end position="25"/>
    </location>
</feature>
<feature type="region of interest" description="Disordered" evidence="1">
    <location>
        <begin position="1"/>
        <end position="635"/>
    </location>
</feature>
<feature type="compositionally biased region" description="Basic and acidic residues" evidence="1">
    <location>
        <begin position="252"/>
        <end position="264"/>
    </location>
</feature>
<dbReference type="EMBL" id="JAKJXO020000001">
    <property type="protein sequence ID" value="KAL1611794.1"/>
    <property type="molecule type" value="Genomic_DNA"/>
</dbReference>
<reference evidence="2 3" key="1">
    <citation type="submission" date="2024-02" db="EMBL/GenBank/DDBJ databases">
        <title>De novo assembly and annotation of 12 fungi associated with fruit tree decline syndrome in Ontario, Canada.</title>
        <authorList>
            <person name="Sulman M."/>
            <person name="Ellouze W."/>
            <person name="Ilyukhin E."/>
        </authorList>
    </citation>
    <scope>NUCLEOTIDE SEQUENCE [LARGE SCALE GENOMIC DNA]</scope>
    <source>
        <strain evidence="2 3">M42-189</strain>
    </source>
</reference>
<feature type="compositionally biased region" description="Low complexity" evidence="1">
    <location>
        <begin position="573"/>
        <end position="588"/>
    </location>
</feature>
<feature type="compositionally biased region" description="Pro residues" evidence="1">
    <location>
        <begin position="301"/>
        <end position="312"/>
    </location>
</feature>
<feature type="compositionally biased region" description="Low complexity" evidence="1">
    <location>
        <begin position="313"/>
        <end position="336"/>
    </location>
</feature>
<feature type="compositionally biased region" description="Basic and acidic residues" evidence="1">
    <location>
        <begin position="541"/>
        <end position="572"/>
    </location>
</feature>
<gene>
    <name evidence="2" type="ORF">SLS60_000014</name>
</gene>
<feature type="compositionally biased region" description="Low complexity" evidence="1">
    <location>
        <begin position="159"/>
        <end position="175"/>
    </location>
</feature>
<feature type="compositionally biased region" description="Low complexity" evidence="1">
    <location>
        <begin position="348"/>
        <end position="368"/>
    </location>
</feature>
<feature type="compositionally biased region" description="Basic and acidic residues" evidence="1">
    <location>
        <begin position="507"/>
        <end position="516"/>
    </location>
</feature>
<comment type="caution">
    <text evidence="2">The sequence shown here is derived from an EMBL/GenBank/DDBJ whole genome shotgun (WGS) entry which is preliminary data.</text>
</comment>
<feature type="compositionally biased region" description="Low complexity" evidence="1">
    <location>
        <begin position="444"/>
        <end position="468"/>
    </location>
</feature>
<sequence length="635" mass="65157">MSGNNAGVRNLRAMFENQNAASSSPEPRGRSPAGSGSDDVNRPTSKVRASFVSVEPHASGAAKDLGTSKGVSVNTPQAHRRESFSVSGESSDVAELKQAIGEEKEERKKSIAVDEAIPEQAVETRESSRAPPPVREAAGEMTNLGSIMKGSNFPEPEAEAVQPEQPTEEAPTVQPGEAQAAPVVEEKPAESQAPDTQAENPDKIVTGVQEEASLKPADPTDEAAVAGGEALPPPAEVLSHPTAAETAPHTPKITESKAKAKANETPRTNGRASTRKPAAISTAKSPARSTRGTSAARSPLPKSPLPRTPTAPKPTTAAPGSKSTTPAKTQPKAAAPRETTKPVAPKFTSRAPAKTPAATTGTSASVAPKAKPLGAEPKKTTTKAASSAPPSKVGTTTSTGGFVKPKPRSPTRPVRLPSHLTAPTASSAAKHGEEAAAEQKPARKPSTTTRPAPKAAAPAAKKQPSRASLAPSIAPAKRPTSRASTTAGAGDGFLARMMRPTAASASKTHDKPESPPRQRTVAKAATKPKAPEGLATKTKKKVEEVAAKAKDAVTNGNHEEKQEKQEEQHEETPAVAEATATVPAADTDSAPVDANDSVAGAEEPASNVPAAVEAVQSEKPAAESEPPKVQEEAVF</sequence>
<feature type="compositionally biased region" description="Basic and acidic residues" evidence="1">
    <location>
        <begin position="100"/>
        <end position="112"/>
    </location>
</feature>
<feature type="compositionally biased region" description="Polar residues" evidence="1">
    <location>
        <begin position="282"/>
        <end position="296"/>
    </location>
</feature>
<evidence type="ECO:0000313" key="2">
    <source>
        <dbReference type="EMBL" id="KAL1611794.1"/>
    </source>
</evidence>
<protein>
    <submittedName>
        <fullName evidence="2">Uncharacterized protein</fullName>
    </submittedName>
</protein>
<evidence type="ECO:0000313" key="3">
    <source>
        <dbReference type="Proteomes" id="UP001521785"/>
    </source>
</evidence>
<evidence type="ECO:0000256" key="1">
    <source>
        <dbReference type="SAM" id="MobiDB-lite"/>
    </source>
</evidence>
<feature type="compositionally biased region" description="Polar residues" evidence="1">
    <location>
        <begin position="382"/>
        <end position="400"/>
    </location>
</feature>
<name>A0ABR3S523_9PLEO</name>
<accession>A0ABR3S523</accession>
<feature type="compositionally biased region" description="Basic and acidic residues" evidence="1">
    <location>
        <begin position="620"/>
        <end position="635"/>
    </location>
</feature>
<dbReference type="Proteomes" id="UP001521785">
    <property type="component" value="Unassembled WGS sequence"/>
</dbReference>
<keyword evidence="3" id="KW-1185">Reference proteome</keyword>
<organism evidence="2 3">
    <name type="scientific">Paraconiothyrium brasiliense</name>
    <dbReference type="NCBI Taxonomy" id="300254"/>
    <lineage>
        <taxon>Eukaryota</taxon>
        <taxon>Fungi</taxon>
        <taxon>Dikarya</taxon>
        <taxon>Ascomycota</taxon>
        <taxon>Pezizomycotina</taxon>
        <taxon>Dothideomycetes</taxon>
        <taxon>Pleosporomycetidae</taxon>
        <taxon>Pleosporales</taxon>
        <taxon>Massarineae</taxon>
        <taxon>Didymosphaeriaceae</taxon>
        <taxon>Paraconiothyrium</taxon>
    </lineage>
</organism>